<evidence type="ECO:0000256" key="1">
    <source>
        <dbReference type="SAM" id="MobiDB-lite"/>
    </source>
</evidence>
<dbReference type="AlphaFoldDB" id="A0A1M6CM70"/>
<evidence type="ECO:0000313" key="2">
    <source>
        <dbReference type="EMBL" id="SHI61808.1"/>
    </source>
</evidence>
<proteinExistence type="predicted"/>
<gene>
    <name evidence="2" type="ORF">SAMN05421803_101745</name>
</gene>
<protein>
    <recommendedName>
        <fullName evidence="4">Copper chaperone PCu(A)C</fullName>
    </recommendedName>
</protein>
<feature type="region of interest" description="Disordered" evidence="1">
    <location>
        <begin position="1"/>
        <end position="56"/>
    </location>
</feature>
<dbReference type="Pfam" id="PF04314">
    <property type="entry name" value="PCuAC"/>
    <property type="match status" value="1"/>
</dbReference>
<keyword evidence="3" id="KW-1185">Reference proteome</keyword>
<reference evidence="2 3" key="1">
    <citation type="submission" date="2016-11" db="EMBL/GenBank/DDBJ databases">
        <authorList>
            <person name="Jaros S."/>
            <person name="Januszkiewicz K."/>
            <person name="Wedrychowicz H."/>
        </authorList>
    </citation>
    <scope>NUCLEOTIDE SEQUENCE [LARGE SCALE GENOMIC DNA]</scope>
    <source>
        <strain evidence="2 3">CGMCC 4.5723</strain>
    </source>
</reference>
<feature type="compositionally biased region" description="Basic and acidic residues" evidence="1">
    <location>
        <begin position="27"/>
        <end position="41"/>
    </location>
</feature>
<dbReference type="SUPFAM" id="SSF110087">
    <property type="entry name" value="DR1885-like metal-binding protein"/>
    <property type="match status" value="1"/>
</dbReference>
<dbReference type="InterPro" id="IPR036182">
    <property type="entry name" value="PCuAC_sf"/>
</dbReference>
<dbReference type="PANTHER" id="PTHR36302">
    <property type="entry name" value="BLR7088 PROTEIN"/>
    <property type="match status" value="1"/>
</dbReference>
<dbReference type="Proteomes" id="UP000184452">
    <property type="component" value="Unassembled WGS sequence"/>
</dbReference>
<dbReference type="PANTHER" id="PTHR36302:SF1">
    <property type="entry name" value="COPPER CHAPERONE PCU(A)C"/>
    <property type="match status" value="1"/>
</dbReference>
<dbReference type="STRING" id="758803.SAMN05421803_101745"/>
<sequence>MRAAPPGTGRAPGTTPVAGTRAPAPVRGHDRADRHHDHEETANTMPLPRAPRHRAARAAPAAALAAVLLSATACGTAAAGPPVGAAPAEPARGHAAAGDLEVSGAWVPEPANPRVAVLYLEVDNASAEDALITDVSTDASPDADLCSTETTESGASRMRVVEEIPVAGGGATALVDGGYHIMLNDLPDPLEVGDAVEVVLTFDGGREAAFTAPVEPMAAGSAPATDHGGHH</sequence>
<dbReference type="Gene3D" id="2.60.40.1890">
    <property type="entry name" value="PCu(A)C copper chaperone"/>
    <property type="match status" value="1"/>
</dbReference>
<name>A0A1M6CM70_9ACTN</name>
<dbReference type="InterPro" id="IPR007410">
    <property type="entry name" value="LpqE-like"/>
</dbReference>
<evidence type="ECO:0008006" key="4">
    <source>
        <dbReference type="Google" id="ProtNLM"/>
    </source>
</evidence>
<feature type="compositionally biased region" description="Low complexity" evidence="1">
    <location>
        <begin position="1"/>
        <end position="20"/>
    </location>
</feature>
<dbReference type="EMBL" id="FQZK01000001">
    <property type="protein sequence ID" value="SHI61808.1"/>
    <property type="molecule type" value="Genomic_DNA"/>
</dbReference>
<evidence type="ECO:0000313" key="3">
    <source>
        <dbReference type="Proteomes" id="UP000184452"/>
    </source>
</evidence>
<organism evidence="2 3">
    <name type="scientific">Nocardiopsis flavescens</name>
    <dbReference type="NCBI Taxonomy" id="758803"/>
    <lineage>
        <taxon>Bacteria</taxon>
        <taxon>Bacillati</taxon>
        <taxon>Actinomycetota</taxon>
        <taxon>Actinomycetes</taxon>
        <taxon>Streptosporangiales</taxon>
        <taxon>Nocardiopsidaceae</taxon>
        <taxon>Nocardiopsis</taxon>
    </lineage>
</organism>
<accession>A0A1M6CM70</accession>
<dbReference type="InterPro" id="IPR058248">
    <property type="entry name" value="Lxx211020-like"/>
</dbReference>